<name>W7U1F1_9STRA</name>
<dbReference type="EMBL" id="AZIL01000659">
    <property type="protein sequence ID" value="EWM26424.1"/>
    <property type="molecule type" value="Genomic_DNA"/>
</dbReference>
<evidence type="ECO:0000313" key="2">
    <source>
        <dbReference type="Proteomes" id="UP000019335"/>
    </source>
</evidence>
<reference evidence="1 2" key="1">
    <citation type="journal article" date="2014" name="Mol. Plant">
        <title>Chromosome Scale Genome Assembly and Transcriptome Profiling of Nannochloropsis gaditana in Nitrogen Depletion.</title>
        <authorList>
            <person name="Corteggiani Carpinelli E."/>
            <person name="Telatin A."/>
            <person name="Vitulo N."/>
            <person name="Forcato C."/>
            <person name="D'Angelo M."/>
            <person name="Schiavon R."/>
            <person name="Vezzi A."/>
            <person name="Giacometti G.M."/>
            <person name="Morosinotto T."/>
            <person name="Valle G."/>
        </authorList>
    </citation>
    <scope>NUCLEOTIDE SEQUENCE [LARGE SCALE GENOMIC DNA]</scope>
    <source>
        <strain evidence="1 2">B-31</strain>
    </source>
</reference>
<keyword evidence="2" id="KW-1185">Reference proteome</keyword>
<dbReference type="AlphaFoldDB" id="W7U1F1"/>
<gene>
    <name evidence="1" type="ORF">Naga_100668g2</name>
</gene>
<accession>W7U1F1</accession>
<comment type="caution">
    <text evidence="1">The sequence shown here is derived from an EMBL/GenBank/DDBJ whole genome shotgun (WGS) entry which is preliminary data.</text>
</comment>
<organism evidence="1 2">
    <name type="scientific">Nannochloropsis gaditana</name>
    <dbReference type="NCBI Taxonomy" id="72520"/>
    <lineage>
        <taxon>Eukaryota</taxon>
        <taxon>Sar</taxon>
        <taxon>Stramenopiles</taxon>
        <taxon>Ochrophyta</taxon>
        <taxon>Eustigmatophyceae</taxon>
        <taxon>Eustigmatales</taxon>
        <taxon>Monodopsidaceae</taxon>
        <taxon>Nannochloropsis</taxon>
    </lineage>
</organism>
<protein>
    <submittedName>
        <fullName evidence="1">Uncharacterized protein</fullName>
    </submittedName>
</protein>
<dbReference type="Proteomes" id="UP000019335">
    <property type="component" value="Chromosome 9"/>
</dbReference>
<proteinExistence type="predicted"/>
<sequence length="182" mass="20325">MELQLVSLIIHKEQKTSYQSFPSLKSPDATNRVPSLIEEMKSSFRHSPRHHTESAQLSRLPHEYTVCEATFIVAAIQTHLSLLKDSVVDSYGLFLVVVCEFVASRIIKTVRNLNDKLEDLFFGLTKECQGIDLTTRKVSDVSALASKAHTTSTYPLSSVDSLLEVKQICKIAFSFQHATVGL</sequence>
<evidence type="ECO:0000313" key="1">
    <source>
        <dbReference type="EMBL" id="EWM26424.1"/>
    </source>
</evidence>